<dbReference type="Pfam" id="PF02378">
    <property type="entry name" value="PTS_EIIC"/>
    <property type="match status" value="1"/>
</dbReference>
<evidence type="ECO:0000256" key="6">
    <source>
        <dbReference type="ARBA" id="ARBA00022683"/>
    </source>
</evidence>
<dbReference type="InterPro" id="IPR013013">
    <property type="entry name" value="PTS_EIIC_1"/>
</dbReference>
<dbReference type="PANTHER" id="PTHR30009:SF4">
    <property type="entry name" value="PTS SYSTEM N-ACETYLGLUCOSAMINE-SPECIFIC EIICBA COMPONENT"/>
    <property type="match status" value="1"/>
</dbReference>
<gene>
    <name evidence="15" type="ORF">SAMN05421804_101523</name>
</gene>
<dbReference type="GO" id="GO:0008982">
    <property type="term" value="F:protein-N(PI)-phosphohistidine-sugar phosphotransferase activity"/>
    <property type="evidence" value="ECO:0007669"/>
    <property type="project" value="InterPro"/>
</dbReference>
<dbReference type="GO" id="GO:0016301">
    <property type="term" value="F:kinase activity"/>
    <property type="evidence" value="ECO:0007669"/>
    <property type="project" value="UniProtKB-KW"/>
</dbReference>
<dbReference type="GO" id="GO:0005886">
    <property type="term" value="C:plasma membrane"/>
    <property type="evidence" value="ECO:0007669"/>
    <property type="project" value="UniProtKB-SubCell"/>
</dbReference>
<feature type="transmembrane region" description="Helical" evidence="12">
    <location>
        <begin position="361"/>
        <end position="383"/>
    </location>
</feature>
<keyword evidence="3" id="KW-1003">Cell membrane</keyword>
<feature type="transmembrane region" description="Helical" evidence="12">
    <location>
        <begin position="163"/>
        <end position="183"/>
    </location>
</feature>
<feature type="transmembrane region" description="Helical" evidence="12">
    <location>
        <begin position="337"/>
        <end position="355"/>
    </location>
</feature>
<dbReference type="PANTHER" id="PTHR30009">
    <property type="entry name" value="CYTOCHROME C-TYPE SYNTHESIS PROTEIN AND PTS TRANSMEMBRANE COMPONENT"/>
    <property type="match status" value="1"/>
</dbReference>
<dbReference type="FunFam" id="3.30.1360.60:FF:000001">
    <property type="entry name" value="PTS system glucose-specific IIBC component PtsG"/>
    <property type="match status" value="1"/>
</dbReference>
<dbReference type="SUPFAM" id="SSF55604">
    <property type="entry name" value="Glucose permease domain IIB"/>
    <property type="match status" value="1"/>
</dbReference>
<dbReference type="InterPro" id="IPR010974">
    <property type="entry name" value="PTS_IIBC_nag"/>
</dbReference>
<keyword evidence="6" id="KW-0598">Phosphotransferase system</keyword>
<keyword evidence="7 12" id="KW-0812">Transmembrane</keyword>
<sequence>MMHFHALRKRMLLLFQRLGKALMLPVSVLPAAAILIGIGYWMDPLGFGDGFLFSRILVQVGLIILDHVPILFAVGVSLGMAKERDGSAALSGLLGYLVLTRVLSTESVAQYQQIPVLEVSEAFSRIGNQFTGILSGLVGAYMFNRFSTLQLPSGLNFFGGKRFVPIISALSMVFVSLPLYYIWPLLYEGLIVFGTRISALGPLGAGIYGFLNRLLIPLGLHHPLNSVFWFDVIGINDIGNFWQGIGEYGKTGQYLAGFFPIMMFGLPGAALAMGKSAMKGQKRKTRSFMGTAAVASFLTGITEPLEFSFMFVAPPLYVLHAFLTGVSLYLTAQFQWIAGFSFSAGLTDFLLSLRMPMSKNMGMLLILGILMFFLYYFSFSFAIERFQLLTPGREPKKMKKEEESTLYSRNYKKLAKTILKASGGQENILQVDACITRLRLDVMDEKKVSDKRLRSMGAMAVLKQEGHVQVIIGPEVHFILEELKQLL</sequence>
<dbReference type="PROSITE" id="PS51103">
    <property type="entry name" value="PTS_EIIC_TYPE_1"/>
    <property type="match status" value="1"/>
</dbReference>
<feature type="domain" description="PTS EIIC type-1" evidence="14">
    <location>
        <begin position="9"/>
        <end position="395"/>
    </location>
</feature>
<keyword evidence="5" id="KW-0808">Transferase</keyword>
<evidence type="ECO:0000256" key="4">
    <source>
        <dbReference type="ARBA" id="ARBA00022597"/>
    </source>
</evidence>
<dbReference type="InterPro" id="IPR001996">
    <property type="entry name" value="PTS_IIB_1"/>
</dbReference>
<keyword evidence="10 12" id="KW-0472">Membrane</keyword>
<evidence type="ECO:0000256" key="1">
    <source>
        <dbReference type="ARBA" id="ARBA00004651"/>
    </source>
</evidence>
<dbReference type="GO" id="GO:0015764">
    <property type="term" value="P:N-acetylglucosamine transport"/>
    <property type="evidence" value="ECO:0007669"/>
    <property type="project" value="TreeGrafter"/>
</dbReference>
<dbReference type="GO" id="GO:0090563">
    <property type="term" value="F:protein-phosphocysteine-sugar phosphotransferase activity"/>
    <property type="evidence" value="ECO:0007669"/>
    <property type="project" value="TreeGrafter"/>
</dbReference>
<reference evidence="15 16" key="1">
    <citation type="submission" date="2016-10" db="EMBL/GenBank/DDBJ databases">
        <authorList>
            <person name="de Groot N.N."/>
        </authorList>
    </citation>
    <scope>NUCLEOTIDE SEQUENCE [LARGE SCALE GENOMIC DNA]</scope>
    <source>
        <strain evidence="15 16">CGMCC 1.5058</strain>
    </source>
</reference>
<dbReference type="GO" id="GO:0009401">
    <property type="term" value="P:phosphoenolpyruvate-dependent sugar phosphotransferase system"/>
    <property type="evidence" value="ECO:0007669"/>
    <property type="project" value="UniProtKB-KW"/>
</dbReference>
<evidence type="ECO:0000259" key="14">
    <source>
        <dbReference type="PROSITE" id="PS51103"/>
    </source>
</evidence>
<dbReference type="NCBIfam" id="TIGR00826">
    <property type="entry name" value="EIIB_glc"/>
    <property type="match status" value="1"/>
</dbReference>
<feature type="transmembrane region" description="Helical" evidence="12">
    <location>
        <begin position="254"/>
        <end position="273"/>
    </location>
</feature>
<feature type="transmembrane region" description="Helical" evidence="12">
    <location>
        <begin position="21"/>
        <end position="41"/>
    </location>
</feature>
<name>A0A1G8HAF4_9CLOT</name>
<dbReference type="Gene3D" id="3.30.1360.60">
    <property type="entry name" value="Glucose permease domain IIB"/>
    <property type="match status" value="1"/>
</dbReference>
<evidence type="ECO:0000256" key="12">
    <source>
        <dbReference type="SAM" id="Phobius"/>
    </source>
</evidence>
<dbReference type="Pfam" id="PF00367">
    <property type="entry name" value="PTS_EIIB"/>
    <property type="match status" value="1"/>
</dbReference>
<dbReference type="RefSeq" id="WP_341349272.1">
    <property type="nucleotide sequence ID" value="NZ_FNDZ01000001.1"/>
</dbReference>
<dbReference type="InterPro" id="IPR003352">
    <property type="entry name" value="PTS_EIIC"/>
</dbReference>
<feature type="transmembrane region" description="Helical" evidence="12">
    <location>
        <begin position="53"/>
        <end position="74"/>
    </location>
</feature>
<evidence type="ECO:0000259" key="13">
    <source>
        <dbReference type="PROSITE" id="PS51098"/>
    </source>
</evidence>
<evidence type="ECO:0000256" key="2">
    <source>
        <dbReference type="ARBA" id="ARBA00022448"/>
    </source>
</evidence>
<evidence type="ECO:0000313" key="15">
    <source>
        <dbReference type="EMBL" id="SDI03623.1"/>
    </source>
</evidence>
<evidence type="ECO:0000256" key="11">
    <source>
        <dbReference type="PROSITE-ProRule" id="PRU00421"/>
    </source>
</evidence>
<dbReference type="NCBIfam" id="TIGR01998">
    <property type="entry name" value="PTS-II-BC-nag"/>
    <property type="match status" value="1"/>
</dbReference>
<evidence type="ECO:0000313" key="16">
    <source>
        <dbReference type="Proteomes" id="UP000183255"/>
    </source>
</evidence>
<keyword evidence="9 12" id="KW-1133">Transmembrane helix</keyword>
<comment type="subcellular location">
    <subcellularLocation>
        <location evidence="1">Cell membrane</location>
        <topology evidence="1">Multi-pass membrane protein</topology>
    </subcellularLocation>
</comment>
<feature type="active site" description="Phosphocysteine intermediate; for EIIB activity" evidence="11">
    <location>
        <position position="434"/>
    </location>
</feature>
<protein>
    <submittedName>
        <fullName evidence="15">PTS system, N-acetylglucosamine-specific IIC component</fullName>
    </submittedName>
</protein>
<evidence type="ECO:0000256" key="8">
    <source>
        <dbReference type="ARBA" id="ARBA00022777"/>
    </source>
</evidence>
<evidence type="ECO:0000256" key="3">
    <source>
        <dbReference type="ARBA" id="ARBA00022475"/>
    </source>
</evidence>
<dbReference type="AlphaFoldDB" id="A0A1G8HAF4"/>
<evidence type="ECO:0000256" key="5">
    <source>
        <dbReference type="ARBA" id="ARBA00022679"/>
    </source>
</evidence>
<dbReference type="PROSITE" id="PS51098">
    <property type="entry name" value="PTS_EIIB_TYPE_1"/>
    <property type="match status" value="1"/>
</dbReference>
<evidence type="ECO:0000256" key="10">
    <source>
        <dbReference type="ARBA" id="ARBA00023136"/>
    </source>
</evidence>
<feature type="domain" description="PTS EIIB type-1" evidence="13">
    <location>
        <begin position="412"/>
        <end position="487"/>
    </location>
</feature>
<dbReference type="CDD" id="cd00212">
    <property type="entry name" value="PTS_IIB_glc"/>
    <property type="match status" value="1"/>
</dbReference>
<dbReference type="EMBL" id="FNDZ01000001">
    <property type="protein sequence ID" value="SDI03623.1"/>
    <property type="molecule type" value="Genomic_DNA"/>
</dbReference>
<dbReference type="InterPro" id="IPR036878">
    <property type="entry name" value="Glu_permease_IIB"/>
</dbReference>
<feature type="transmembrane region" description="Helical" evidence="12">
    <location>
        <begin position="189"/>
        <end position="211"/>
    </location>
</feature>
<evidence type="ECO:0000256" key="7">
    <source>
        <dbReference type="ARBA" id="ARBA00022692"/>
    </source>
</evidence>
<dbReference type="InterPro" id="IPR050429">
    <property type="entry name" value="PTS_Glucose_EIICBA"/>
</dbReference>
<keyword evidence="2" id="KW-0813">Transport</keyword>
<dbReference type="InterPro" id="IPR018113">
    <property type="entry name" value="PTrfase_EIIB_Cys"/>
</dbReference>
<organism evidence="15 16">
    <name type="scientific">Proteiniclasticum ruminis</name>
    <dbReference type="NCBI Taxonomy" id="398199"/>
    <lineage>
        <taxon>Bacteria</taxon>
        <taxon>Bacillati</taxon>
        <taxon>Bacillota</taxon>
        <taxon>Clostridia</taxon>
        <taxon>Eubacteriales</taxon>
        <taxon>Clostridiaceae</taxon>
        <taxon>Proteiniclasticum</taxon>
    </lineage>
</organism>
<dbReference type="GO" id="GO:0019866">
    <property type="term" value="C:organelle inner membrane"/>
    <property type="evidence" value="ECO:0007669"/>
    <property type="project" value="InterPro"/>
</dbReference>
<evidence type="ECO:0000256" key="9">
    <source>
        <dbReference type="ARBA" id="ARBA00022989"/>
    </source>
</evidence>
<keyword evidence="4" id="KW-0762">Sugar transport</keyword>
<dbReference type="GO" id="GO:0015572">
    <property type="term" value="F:N-acetylglucosamine transmembrane transporter activity"/>
    <property type="evidence" value="ECO:0007669"/>
    <property type="project" value="InterPro"/>
</dbReference>
<accession>A0A1G8HAF4</accession>
<feature type="transmembrane region" description="Helical" evidence="12">
    <location>
        <begin position="123"/>
        <end position="143"/>
    </location>
</feature>
<dbReference type="PROSITE" id="PS01035">
    <property type="entry name" value="PTS_EIIB_TYPE_1_CYS"/>
    <property type="match status" value="1"/>
</dbReference>
<keyword evidence="8" id="KW-0418">Kinase</keyword>
<dbReference type="Proteomes" id="UP000183255">
    <property type="component" value="Unassembled WGS sequence"/>
</dbReference>
<proteinExistence type="predicted"/>